<gene>
    <name evidence="2" type="ORF">SAMN05443999_10492</name>
</gene>
<evidence type="ECO:0000313" key="2">
    <source>
        <dbReference type="EMBL" id="SEL21160.1"/>
    </source>
</evidence>
<organism evidence="2 3">
    <name type="scientific">Roseovarius azorensis</name>
    <dbReference type="NCBI Taxonomy" id="1287727"/>
    <lineage>
        <taxon>Bacteria</taxon>
        <taxon>Pseudomonadati</taxon>
        <taxon>Pseudomonadota</taxon>
        <taxon>Alphaproteobacteria</taxon>
        <taxon>Rhodobacterales</taxon>
        <taxon>Roseobacteraceae</taxon>
        <taxon>Roseovarius</taxon>
    </lineage>
</organism>
<accession>A0A1H7NCE3</accession>
<evidence type="ECO:0000259" key="1">
    <source>
        <dbReference type="Pfam" id="PF13977"/>
    </source>
</evidence>
<proteinExistence type="predicted"/>
<dbReference type="Proteomes" id="UP000199582">
    <property type="component" value="Unassembled WGS sequence"/>
</dbReference>
<dbReference type="SUPFAM" id="SSF48498">
    <property type="entry name" value="Tetracyclin repressor-like, C-terminal domain"/>
    <property type="match status" value="1"/>
</dbReference>
<dbReference type="EMBL" id="FOAG01000004">
    <property type="protein sequence ID" value="SEL21160.1"/>
    <property type="molecule type" value="Genomic_DNA"/>
</dbReference>
<dbReference type="InterPro" id="IPR009057">
    <property type="entry name" value="Homeodomain-like_sf"/>
</dbReference>
<reference evidence="2 3" key="1">
    <citation type="submission" date="2016-10" db="EMBL/GenBank/DDBJ databases">
        <authorList>
            <person name="de Groot N.N."/>
        </authorList>
    </citation>
    <scope>NUCLEOTIDE SEQUENCE [LARGE SCALE GENOMIC DNA]</scope>
    <source>
        <strain evidence="2 3">DSM 100674</strain>
    </source>
</reference>
<dbReference type="Pfam" id="PF13977">
    <property type="entry name" value="TetR_C_6"/>
    <property type="match status" value="1"/>
</dbReference>
<protein>
    <submittedName>
        <fullName evidence="2">Transcriptional regulator, TetR family</fullName>
    </submittedName>
</protein>
<feature type="domain" description="BetI-type transcriptional repressor C-terminal" evidence="1">
    <location>
        <begin position="54"/>
        <end position="164"/>
    </location>
</feature>
<dbReference type="InterPro" id="IPR036271">
    <property type="entry name" value="Tet_transcr_reg_TetR-rel_C_sf"/>
</dbReference>
<dbReference type="SUPFAM" id="SSF46689">
    <property type="entry name" value="Homeodomain-like"/>
    <property type="match status" value="1"/>
</dbReference>
<keyword evidence="3" id="KW-1185">Reference proteome</keyword>
<dbReference type="AlphaFoldDB" id="A0A1H7NCE3"/>
<evidence type="ECO:0000313" key="3">
    <source>
        <dbReference type="Proteomes" id="UP000199582"/>
    </source>
</evidence>
<dbReference type="InterPro" id="IPR039538">
    <property type="entry name" value="BetI_C"/>
</dbReference>
<dbReference type="STRING" id="1287727.SAMN05443999_10492"/>
<sequence>MSTVTEAAGLSIGLVNFHFKSKQNLLEETLTFLAREHHEQWRRAYEDAGLSAPEKLLAIVASHFHPRICTRRKLAVWYAFFGEGKRRAVYRALVDDLDRERYDLSTQLCAEIEEEGGYGGLPPHVIARTLEALYDGIWLNILIYPDRYKRDQAHRQVRAYLASVYPRHFEMPGV</sequence>
<dbReference type="Gene3D" id="1.10.357.10">
    <property type="entry name" value="Tetracycline Repressor, domain 2"/>
    <property type="match status" value="1"/>
</dbReference>
<name>A0A1H7NCE3_9RHOB</name>